<feature type="domain" description="Metallo-beta-lactamase" evidence="3">
    <location>
        <begin position="12"/>
        <end position="201"/>
    </location>
</feature>
<accession>A0A932EPF0</accession>
<dbReference type="SUPFAM" id="SSF56281">
    <property type="entry name" value="Metallo-hydrolase/oxidoreductase"/>
    <property type="match status" value="1"/>
</dbReference>
<evidence type="ECO:0000256" key="2">
    <source>
        <dbReference type="HAMAP-Rule" id="MF_00457"/>
    </source>
</evidence>
<dbReference type="InterPro" id="IPR036866">
    <property type="entry name" value="RibonucZ/Hydroxyglut_hydro"/>
</dbReference>
<evidence type="ECO:0000313" key="4">
    <source>
        <dbReference type="EMBL" id="MBI2677563.1"/>
    </source>
</evidence>
<dbReference type="Gene3D" id="3.60.15.10">
    <property type="entry name" value="Ribonuclease Z/Hydroxyacylglutathione hydrolase-like"/>
    <property type="match status" value="1"/>
</dbReference>
<protein>
    <recommendedName>
        <fullName evidence="2">UPF0173 metal-dependent hydrolase HYX28_02140</fullName>
    </recommendedName>
</protein>
<evidence type="ECO:0000313" key="5">
    <source>
        <dbReference type="Proteomes" id="UP000779809"/>
    </source>
</evidence>
<dbReference type="InterPro" id="IPR050114">
    <property type="entry name" value="UPF0173_UPF0282_UlaG_hydrolase"/>
</dbReference>
<organism evidence="4 5">
    <name type="scientific">Candidatus Korobacter versatilis</name>
    <dbReference type="NCBI Taxonomy" id="658062"/>
    <lineage>
        <taxon>Bacteria</taxon>
        <taxon>Pseudomonadati</taxon>
        <taxon>Acidobacteriota</taxon>
        <taxon>Terriglobia</taxon>
        <taxon>Terriglobales</taxon>
        <taxon>Candidatus Korobacteraceae</taxon>
        <taxon>Candidatus Korobacter</taxon>
    </lineage>
</organism>
<dbReference type="Proteomes" id="UP000779809">
    <property type="component" value="Unassembled WGS sequence"/>
</dbReference>
<evidence type="ECO:0000259" key="3">
    <source>
        <dbReference type="SMART" id="SM00849"/>
    </source>
</evidence>
<dbReference type="SMART" id="SM00849">
    <property type="entry name" value="Lactamase_B"/>
    <property type="match status" value="1"/>
</dbReference>
<proteinExistence type="inferred from homology"/>
<comment type="similarity">
    <text evidence="2">Belongs to the UPF0173 family.</text>
</comment>
<dbReference type="HAMAP" id="MF_00457">
    <property type="entry name" value="UPF0173"/>
    <property type="match status" value="1"/>
</dbReference>
<name>A0A932EPF0_9BACT</name>
<evidence type="ECO:0000256" key="1">
    <source>
        <dbReference type="ARBA" id="ARBA00022801"/>
    </source>
</evidence>
<dbReference type="GO" id="GO:0016787">
    <property type="term" value="F:hydrolase activity"/>
    <property type="evidence" value="ECO:0007669"/>
    <property type="project" value="UniProtKB-UniRule"/>
</dbReference>
<gene>
    <name evidence="4" type="ORF">HYX28_02140</name>
</gene>
<reference evidence="4" key="1">
    <citation type="submission" date="2020-07" db="EMBL/GenBank/DDBJ databases">
        <title>Huge and variable diversity of episymbiotic CPR bacteria and DPANN archaea in groundwater ecosystems.</title>
        <authorList>
            <person name="He C.Y."/>
            <person name="Keren R."/>
            <person name="Whittaker M."/>
            <person name="Farag I.F."/>
            <person name="Doudna J."/>
            <person name="Cate J.H.D."/>
            <person name="Banfield J.F."/>
        </authorList>
    </citation>
    <scope>NUCLEOTIDE SEQUENCE</scope>
    <source>
        <strain evidence="4">NC_groundwater_580_Pr5_B-0.1um_64_19</strain>
    </source>
</reference>
<dbReference type="InterPro" id="IPR022877">
    <property type="entry name" value="UPF0173"/>
</dbReference>
<comment type="caution">
    <text evidence="4">The sequence shown here is derived from an EMBL/GenBank/DDBJ whole genome shotgun (WGS) entry which is preliminary data.</text>
</comment>
<dbReference type="Pfam" id="PF13483">
    <property type="entry name" value="Lactamase_B_3"/>
    <property type="match status" value="1"/>
</dbReference>
<dbReference type="NCBIfam" id="NF001911">
    <property type="entry name" value="PRK00685.1"/>
    <property type="match status" value="1"/>
</dbReference>
<dbReference type="EMBL" id="JACPNR010000004">
    <property type="protein sequence ID" value="MBI2677563.1"/>
    <property type="molecule type" value="Genomic_DNA"/>
</dbReference>
<dbReference type="InterPro" id="IPR001279">
    <property type="entry name" value="Metallo-B-lactamas"/>
</dbReference>
<dbReference type="AlphaFoldDB" id="A0A932EPF0"/>
<keyword evidence="1 2" id="KW-0378">Hydrolase</keyword>
<dbReference type="PANTHER" id="PTHR43546:SF3">
    <property type="entry name" value="UPF0173 METAL-DEPENDENT HYDROLASE MJ1163"/>
    <property type="match status" value="1"/>
</dbReference>
<sequence length="235" mass="25859">MDLHGIKLTWLGHACFRIETPAGKTLLIDPWLKENPATPDEHKDHPKFDSMLLTHGHFDHIGDAVALAKKYQPMVVGVYELCMWMKSKGAKNVAPMNKGGTQIVGDVLVTMVHADHSCGIQEDDGSISYGGEAAGYVLEFENGVKLYHAGDTNVFGDMQIIHELYRPDVVMLPIGGQFVMAPKEAAYACKLLRPKTVVPMHFGTFPALKGRPNELQKMVEGMGIEVFEMKPGQTA</sequence>
<dbReference type="PANTHER" id="PTHR43546">
    <property type="entry name" value="UPF0173 METAL-DEPENDENT HYDROLASE MJ1163-RELATED"/>
    <property type="match status" value="1"/>
</dbReference>